<dbReference type="Proteomes" id="UP000386847">
    <property type="component" value="Chromosome"/>
</dbReference>
<evidence type="ECO:0000313" key="5">
    <source>
        <dbReference type="Proteomes" id="UP000386847"/>
    </source>
</evidence>
<dbReference type="InterPro" id="IPR007138">
    <property type="entry name" value="ABM_dom"/>
</dbReference>
<accession>A0A5Q2FHK7</accession>
<dbReference type="GO" id="GO:0004497">
    <property type="term" value="F:monooxygenase activity"/>
    <property type="evidence" value="ECO:0007669"/>
    <property type="project" value="UniProtKB-KW"/>
</dbReference>
<evidence type="ECO:0000256" key="1">
    <source>
        <dbReference type="SAM" id="MobiDB-lite"/>
    </source>
</evidence>
<dbReference type="SUPFAM" id="SSF54909">
    <property type="entry name" value="Dimeric alpha+beta barrel"/>
    <property type="match status" value="1"/>
</dbReference>
<proteinExistence type="predicted"/>
<dbReference type="PANTHER" id="PTHR40057">
    <property type="entry name" value="SLR1162 PROTEIN"/>
    <property type="match status" value="1"/>
</dbReference>
<gene>
    <name evidence="4" type="ORF">Rai3103_14385</name>
</gene>
<keyword evidence="2" id="KW-1133">Transmembrane helix</keyword>
<evidence type="ECO:0000259" key="3">
    <source>
        <dbReference type="PROSITE" id="PS51725"/>
    </source>
</evidence>
<keyword evidence="4" id="KW-0503">Monooxygenase</keyword>
<keyword evidence="5" id="KW-1185">Reference proteome</keyword>
<reference evidence="4 5" key="1">
    <citation type="submission" date="2019-10" db="EMBL/GenBank/DDBJ databases">
        <title>Genomic analysis of Raineyella sp. CBA3103.</title>
        <authorList>
            <person name="Roh S.W."/>
        </authorList>
    </citation>
    <scope>NUCLEOTIDE SEQUENCE [LARGE SCALE GENOMIC DNA]</scope>
    <source>
        <strain evidence="4 5">CBA3103</strain>
    </source>
</reference>
<protein>
    <submittedName>
        <fullName evidence="4">Antibiotic biosynthesis monooxygenase</fullName>
    </submittedName>
</protein>
<keyword evidence="4" id="KW-0560">Oxidoreductase</keyword>
<feature type="transmembrane region" description="Helical" evidence="2">
    <location>
        <begin position="125"/>
        <end position="148"/>
    </location>
</feature>
<feature type="transmembrane region" description="Helical" evidence="2">
    <location>
        <begin position="160"/>
        <end position="180"/>
    </location>
</feature>
<dbReference type="PANTHER" id="PTHR40057:SF1">
    <property type="entry name" value="SLR1162 PROTEIN"/>
    <property type="match status" value="1"/>
</dbReference>
<dbReference type="KEGG" id="rain:Rai3103_14385"/>
<dbReference type="EMBL" id="CP045725">
    <property type="protein sequence ID" value="QGF24623.1"/>
    <property type="molecule type" value="Genomic_DNA"/>
</dbReference>
<feature type="compositionally biased region" description="Gly residues" evidence="1">
    <location>
        <begin position="212"/>
        <end position="221"/>
    </location>
</feature>
<keyword evidence="2" id="KW-0472">Membrane</keyword>
<feature type="region of interest" description="Disordered" evidence="1">
    <location>
        <begin position="199"/>
        <end position="221"/>
    </location>
</feature>
<name>A0A5Q2FHK7_9ACTN</name>
<organism evidence="4 5">
    <name type="scientific">Raineyella fluvialis</name>
    <dbReference type="NCBI Taxonomy" id="2662261"/>
    <lineage>
        <taxon>Bacteria</taxon>
        <taxon>Bacillati</taxon>
        <taxon>Actinomycetota</taxon>
        <taxon>Actinomycetes</taxon>
        <taxon>Propionibacteriales</taxon>
        <taxon>Propionibacteriaceae</taxon>
        <taxon>Raineyella</taxon>
    </lineage>
</organism>
<evidence type="ECO:0000256" key="2">
    <source>
        <dbReference type="SAM" id="Phobius"/>
    </source>
</evidence>
<dbReference type="AlphaFoldDB" id="A0A5Q2FHK7"/>
<sequence>MTHLTPEPTAVTRIATRYAKPSHEHEYEDLVREMFSLMREKPGFLGADLIPPEEPGQAYHVVVRYRDDTGFAAWDDSPERQGILERMHAVAEGEPTHRRLTGLEAWFEPAVVPATMTPPRHRMGFVTWVGIWPTATLFIWLLSTLPVLPDGRPLLAPVPFLLRTAIITVSITVAMTYLVMPRLLTPLFKGWLAAGARKAAEKHPTARPSGRQGDGGPGPGR</sequence>
<dbReference type="InterPro" id="IPR038762">
    <property type="entry name" value="ABM_predict"/>
</dbReference>
<dbReference type="RefSeq" id="WP_153573152.1">
    <property type="nucleotide sequence ID" value="NZ_CP045725.1"/>
</dbReference>
<feature type="domain" description="ABM" evidence="3">
    <location>
        <begin position="11"/>
        <end position="99"/>
    </location>
</feature>
<keyword evidence="2" id="KW-0812">Transmembrane</keyword>
<dbReference type="Gene3D" id="3.30.70.100">
    <property type="match status" value="1"/>
</dbReference>
<dbReference type="Pfam" id="PF03992">
    <property type="entry name" value="ABM"/>
    <property type="match status" value="1"/>
</dbReference>
<dbReference type="InterPro" id="IPR011008">
    <property type="entry name" value="Dimeric_a/b-barrel"/>
</dbReference>
<dbReference type="PROSITE" id="PS51725">
    <property type="entry name" value="ABM"/>
    <property type="match status" value="1"/>
</dbReference>
<evidence type="ECO:0000313" key="4">
    <source>
        <dbReference type="EMBL" id="QGF24623.1"/>
    </source>
</evidence>